<name>W9RU30_9ROSA</name>
<gene>
    <name evidence="2" type="ORF">L484_001563</name>
</gene>
<evidence type="ECO:0000313" key="3">
    <source>
        <dbReference type="Proteomes" id="UP000030645"/>
    </source>
</evidence>
<protein>
    <submittedName>
        <fullName evidence="2">Uncharacterized protein</fullName>
    </submittedName>
</protein>
<reference evidence="3" key="1">
    <citation type="submission" date="2013-01" db="EMBL/GenBank/DDBJ databases">
        <title>Draft Genome Sequence of a Mulberry Tree, Morus notabilis C.K. Schneid.</title>
        <authorList>
            <person name="He N."/>
            <person name="Zhao S."/>
        </authorList>
    </citation>
    <scope>NUCLEOTIDE SEQUENCE</scope>
</reference>
<dbReference type="PANTHER" id="PTHR12902">
    <property type="entry name" value="WASP-1"/>
    <property type="match status" value="1"/>
</dbReference>
<dbReference type="GO" id="GO:0034237">
    <property type="term" value="F:protein kinase A regulatory subunit binding"/>
    <property type="evidence" value="ECO:0007669"/>
    <property type="project" value="TreeGrafter"/>
</dbReference>
<dbReference type="GO" id="GO:2000601">
    <property type="term" value="P:positive regulation of Arp2/3 complex-mediated actin nucleation"/>
    <property type="evidence" value="ECO:0007669"/>
    <property type="project" value="TreeGrafter"/>
</dbReference>
<proteinExistence type="inferred from homology"/>
<organism evidence="2 3">
    <name type="scientific">Morus notabilis</name>
    <dbReference type="NCBI Taxonomy" id="981085"/>
    <lineage>
        <taxon>Eukaryota</taxon>
        <taxon>Viridiplantae</taxon>
        <taxon>Streptophyta</taxon>
        <taxon>Embryophyta</taxon>
        <taxon>Tracheophyta</taxon>
        <taxon>Spermatophyta</taxon>
        <taxon>Magnoliopsida</taxon>
        <taxon>eudicotyledons</taxon>
        <taxon>Gunneridae</taxon>
        <taxon>Pentapetalae</taxon>
        <taxon>rosids</taxon>
        <taxon>fabids</taxon>
        <taxon>Rosales</taxon>
        <taxon>Moraceae</taxon>
        <taxon>Moreae</taxon>
        <taxon>Morus</taxon>
    </lineage>
</organism>
<dbReference type="EMBL" id="KE345624">
    <property type="protein sequence ID" value="EXC10078.1"/>
    <property type="molecule type" value="Genomic_DNA"/>
</dbReference>
<sequence length="136" mass="15254">MEFLQGNSKQLIFSNLLLETLFLVVLLRWTETIDFATWEVLESQLASNRFDVAGAGTCLKRYTDPSFFKIEAASSLIATVEIQREKKNRKVKSFNLKPAAATRPSIPGPTPKTNLKVAAILEKANAIRQLLFFPLP</sequence>
<dbReference type="PANTHER" id="PTHR12902:SF1">
    <property type="entry name" value="WISKOTT-ALDRICH SYNDROME PROTEIN FAMILY MEMBER"/>
    <property type="match status" value="1"/>
</dbReference>
<dbReference type="GO" id="GO:0030036">
    <property type="term" value="P:actin cytoskeleton organization"/>
    <property type="evidence" value="ECO:0007669"/>
    <property type="project" value="InterPro"/>
</dbReference>
<dbReference type="Proteomes" id="UP000030645">
    <property type="component" value="Unassembled WGS sequence"/>
</dbReference>
<dbReference type="STRING" id="981085.W9RU30"/>
<keyword evidence="3" id="KW-1185">Reference proteome</keyword>
<accession>W9RU30</accession>
<dbReference type="InterPro" id="IPR028288">
    <property type="entry name" value="SCAR/WAVE_fam"/>
</dbReference>
<dbReference type="GO" id="GO:0003779">
    <property type="term" value="F:actin binding"/>
    <property type="evidence" value="ECO:0007669"/>
    <property type="project" value="UniProtKB-KW"/>
</dbReference>
<dbReference type="AlphaFoldDB" id="W9RU30"/>
<dbReference type="Gene3D" id="6.10.280.150">
    <property type="match status" value="1"/>
</dbReference>
<evidence type="ECO:0000313" key="2">
    <source>
        <dbReference type="EMBL" id="EXC10078.1"/>
    </source>
</evidence>
<dbReference type="GO" id="GO:0005856">
    <property type="term" value="C:cytoskeleton"/>
    <property type="evidence" value="ECO:0007669"/>
    <property type="project" value="UniProtKB-SubCell"/>
</dbReference>
<evidence type="ECO:0000256" key="1">
    <source>
        <dbReference type="ARBA" id="ARBA00006993"/>
    </source>
</evidence>
<comment type="similarity">
    <text evidence="1">Belongs to the SCAR/WAVE family.</text>
</comment>
<dbReference type="GO" id="GO:0071933">
    <property type="term" value="F:Arp2/3 complex binding"/>
    <property type="evidence" value="ECO:0007669"/>
    <property type="project" value="TreeGrafter"/>
</dbReference>